<evidence type="ECO:0000313" key="3">
    <source>
        <dbReference type="Proteomes" id="UP000032049"/>
    </source>
</evidence>
<feature type="transmembrane region" description="Helical" evidence="1">
    <location>
        <begin position="81"/>
        <end position="103"/>
    </location>
</feature>
<organism evidence="2 3">
    <name type="scientific">Pedobacter lusitanus</name>
    <dbReference type="NCBI Taxonomy" id="1503925"/>
    <lineage>
        <taxon>Bacteria</taxon>
        <taxon>Pseudomonadati</taxon>
        <taxon>Bacteroidota</taxon>
        <taxon>Sphingobacteriia</taxon>
        <taxon>Sphingobacteriales</taxon>
        <taxon>Sphingobacteriaceae</taxon>
        <taxon>Pedobacter</taxon>
    </lineage>
</organism>
<dbReference type="AlphaFoldDB" id="A0A0D0F5N7"/>
<evidence type="ECO:0000313" key="2">
    <source>
        <dbReference type="EMBL" id="KIO76878.1"/>
    </source>
</evidence>
<protein>
    <submittedName>
        <fullName evidence="2">Uncharacterized protein</fullName>
    </submittedName>
</protein>
<feature type="transmembrane region" description="Helical" evidence="1">
    <location>
        <begin position="168"/>
        <end position="184"/>
    </location>
</feature>
<keyword evidence="1" id="KW-1133">Transmembrane helix</keyword>
<dbReference type="RefSeq" id="WP_041882415.1">
    <property type="nucleotide sequence ID" value="NZ_JXRA01000052.1"/>
</dbReference>
<feature type="transmembrane region" description="Helical" evidence="1">
    <location>
        <begin position="115"/>
        <end position="148"/>
    </location>
</feature>
<dbReference type="EMBL" id="JXRA01000052">
    <property type="protein sequence ID" value="KIO76878.1"/>
    <property type="molecule type" value="Genomic_DNA"/>
</dbReference>
<dbReference type="Proteomes" id="UP000032049">
    <property type="component" value="Unassembled WGS sequence"/>
</dbReference>
<name>A0A0D0F5N7_9SPHI</name>
<gene>
    <name evidence="2" type="ORF">TH53_12305</name>
</gene>
<keyword evidence="1" id="KW-0472">Membrane</keyword>
<proteinExistence type="predicted"/>
<feature type="transmembrane region" description="Helical" evidence="1">
    <location>
        <begin position="56"/>
        <end position="75"/>
    </location>
</feature>
<sequence length="218" mass="25108">MPPLSLFNWSLKETLGRTNDSVSRAKIIVFYFVFLMNFLKVGILLPSYLRNHQVNGIIQCIIATVITTIILKILLSRPQYLSRLIHFALLSSVIFSWINLLIYHRNLNLIVIQDLFMICMWSFYGLSGWWGLVYSAAAAIPVIARVLFNQSADLGLVMTQTSLESTSLIILLNFIIIFLGHYYYRNILYEVIEAKEKLNEELKKSNAAKTLFFFNCIP</sequence>
<dbReference type="STRING" id="1503925.TH53_12305"/>
<reference evidence="2 3" key="1">
    <citation type="submission" date="2015-01" db="EMBL/GenBank/DDBJ databases">
        <title>Draft genome sequence of Pedobacter sp. NL19 isolated from sludge of an effluent treatment pond in an abandoned uranium mine.</title>
        <authorList>
            <person name="Santos T."/>
            <person name="Caetano T."/>
            <person name="Covas C."/>
            <person name="Cruz A."/>
            <person name="Mendo S."/>
        </authorList>
    </citation>
    <scope>NUCLEOTIDE SEQUENCE [LARGE SCALE GENOMIC DNA]</scope>
    <source>
        <strain evidence="2 3">NL19</strain>
    </source>
</reference>
<keyword evidence="3" id="KW-1185">Reference proteome</keyword>
<evidence type="ECO:0000256" key="1">
    <source>
        <dbReference type="SAM" id="Phobius"/>
    </source>
</evidence>
<feature type="transmembrane region" description="Helical" evidence="1">
    <location>
        <begin position="28"/>
        <end position="49"/>
    </location>
</feature>
<keyword evidence="1" id="KW-0812">Transmembrane</keyword>
<comment type="caution">
    <text evidence="2">The sequence shown here is derived from an EMBL/GenBank/DDBJ whole genome shotgun (WGS) entry which is preliminary data.</text>
</comment>
<accession>A0A0D0F5N7</accession>